<feature type="transmembrane region" description="Helical" evidence="8">
    <location>
        <begin position="226"/>
        <end position="246"/>
    </location>
</feature>
<evidence type="ECO:0000256" key="5">
    <source>
        <dbReference type="ARBA" id="ARBA00023136"/>
    </source>
</evidence>
<comment type="caution">
    <text evidence="9">The sequence shown here is derived from an EMBL/GenBank/DDBJ whole genome shotgun (WGS) entry which is preliminary data.</text>
</comment>
<evidence type="ECO:0000256" key="1">
    <source>
        <dbReference type="ARBA" id="ARBA00004141"/>
    </source>
</evidence>
<evidence type="ECO:0000256" key="2">
    <source>
        <dbReference type="ARBA" id="ARBA00022448"/>
    </source>
</evidence>
<reference evidence="9" key="2">
    <citation type="submission" date="2004-02" db="EMBL/GenBank/DDBJ databases">
        <authorList>
            <consortium name="Genoscope"/>
            <consortium name="Whitehead Institute Centre for Genome Research"/>
        </authorList>
    </citation>
    <scope>NUCLEOTIDE SEQUENCE</scope>
</reference>
<feature type="transmembrane region" description="Helical" evidence="8">
    <location>
        <begin position="196"/>
        <end position="214"/>
    </location>
</feature>
<feature type="transmembrane region" description="Helical" evidence="8">
    <location>
        <begin position="549"/>
        <end position="570"/>
    </location>
</feature>
<evidence type="ECO:0000256" key="4">
    <source>
        <dbReference type="ARBA" id="ARBA00022989"/>
    </source>
</evidence>
<keyword evidence="2 7" id="KW-0813">Transport</keyword>
<dbReference type="NCBIfam" id="NF037979">
    <property type="entry name" value="Na_transp"/>
    <property type="match status" value="1"/>
</dbReference>
<protein>
    <recommendedName>
        <fullName evidence="7">Transporter</fullName>
    </recommendedName>
</protein>
<reference evidence="9" key="1">
    <citation type="journal article" date="2004" name="Nature">
        <title>Genome duplication in the teleost fish Tetraodon nigroviridis reveals the early vertebrate proto-karyotype.</title>
        <authorList>
            <person name="Jaillon O."/>
            <person name="Aury J.-M."/>
            <person name="Brunet F."/>
            <person name="Petit J.-L."/>
            <person name="Stange-Thomann N."/>
            <person name="Mauceli E."/>
            <person name="Bouneau L."/>
            <person name="Fischer C."/>
            <person name="Ozouf-Costaz C."/>
            <person name="Bernot A."/>
            <person name="Nicaud S."/>
            <person name="Jaffe D."/>
            <person name="Fisher S."/>
            <person name="Lutfalla G."/>
            <person name="Dossat C."/>
            <person name="Segurens B."/>
            <person name="Dasilva C."/>
            <person name="Salanoubat M."/>
            <person name="Levy M."/>
            <person name="Boudet N."/>
            <person name="Castellano S."/>
            <person name="Anthouard V."/>
            <person name="Jubin C."/>
            <person name="Castelli V."/>
            <person name="Katinka M."/>
            <person name="Vacherie B."/>
            <person name="Biemont C."/>
            <person name="Skalli Z."/>
            <person name="Cattolico L."/>
            <person name="Poulain J."/>
            <person name="De Berardinis V."/>
            <person name="Cruaud C."/>
            <person name="Duprat S."/>
            <person name="Brottier P."/>
            <person name="Coutanceau J.-P."/>
            <person name="Gouzy J."/>
            <person name="Parra G."/>
            <person name="Lardier G."/>
            <person name="Chapple C."/>
            <person name="McKernan K.J."/>
            <person name="McEwan P."/>
            <person name="Bosak S."/>
            <person name="Kellis M."/>
            <person name="Volff J.-N."/>
            <person name="Guigo R."/>
            <person name="Zody M.C."/>
            <person name="Mesirov J."/>
            <person name="Lindblad-Toh K."/>
            <person name="Birren B."/>
            <person name="Nusbaum C."/>
            <person name="Kahn D."/>
            <person name="Robinson-Rechavi M."/>
            <person name="Laudet V."/>
            <person name="Schachter V."/>
            <person name="Quetier F."/>
            <person name="Saurin W."/>
            <person name="Scarpelli C."/>
            <person name="Wincker P."/>
            <person name="Lander E.S."/>
            <person name="Weissenbach J."/>
            <person name="Roest Crollius H."/>
        </authorList>
    </citation>
    <scope>NUCLEOTIDE SEQUENCE [LARGE SCALE GENOMIC DNA]</scope>
</reference>
<name>Q4SIS1_TETNG</name>
<feature type="transmembrane region" description="Helical" evidence="8">
    <location>
        <begin position="590"/>
        <end position="613"/>
    </location>
</feature>
<dbReference type="PRINTS" id="PR00176">
    <property type="entry name" value="NANEUSMPORT"/>
</dbReference>
<feature type="binding site" evidence="6">
    <location>
        <position position="50"/>
    </location>
    <ligand>
        <name>Na(+)</name>
        <dbReference type="ChEBI" id="CHEBI:29101"/>
        <label>1</label>
    </ligand>
</feature>
<feature type="binding site" evidence="6">
    <location>
        <position position="345"/>
    </location>
    <ligand>
        <name>Na(+)</name>
        <dbReference type="ChEBI" id="CHEBI:29101"/>
        <label>1</label>
    </ligand>
</feature>
<feature type="transmembrane region" description="Helical" evidence="8">
    <location>
        <begin position="44"/>
        <end position="61"/>
    </location>
</feature>
<evidence type="ECO:0000256" key="8">
    <source>
        <dbReference type="SAM" id="Phobius"/>
    </source>
</evidence>
<dbReference type="PROSITE" id="PS00754">
    <property type="entry name" value="NA_NEUROTRAN_SYMP_2"/>
    <property type="match status" value="1"/>
</dbReference>
<dbReference type="EMBL" id="CAAE01014577">
    <property type="protein sequence ID" value="CAF99461.1"/>
    <property type="molecule type" value="Genomic_DNA"/>
</dbReference>
<dbReference type="GO" id="GO:0046872">
    <property type="term" value="F:metal ion binding"/>
    <property type="evidence" value="ECO:0007669"/>
    <property type="project" value="UniProtKB-KW"/>
</dbReference>
<feature type="transmembrane region" description="Helical" evidence="8">
    <location>
        <begin position="518"/>
        <end position="537"/>
    </location>
</feature>
<keyword evidence="6" id="KW-0915">Sodium</keyword>
<keyword evidence="6" id="KW-0479">Metal-binding</keyword>
<dbReference type="PANTHER" id="PTHR11616">
    <property type="entry name" value="SODIUM/CHLORIDE DEPENDENT TRANSPORTER"/>
    <property type="match status" value="1"/>
</dbReference>
<dbReference type="GO" id="GO:0035725">
    <property type="term" value="P:sodium ion transmembrane transport"/>
    <property type="evidence" value="ECO:0007669"/>
    <property type="project" value="TreeGrafter"/>
</dbReference>
<sequence>MVRWASLKIPNPGLDDRIPSHADLERMEKEEAGDRPKWDNKAQYLLTCVGFCVGLGNVWRFPYLCQSHGGGAFMIPFLILLVLEGIPLLHLEFAIGQRLRKGSTGVWRSINPYLTGIGVASLLVSFLVGMYYNTIMAWIMWYLFNSFQDPLPWSQCPLNENRTGLVEECARSSTVDYFWYRETLNTSTSIEDSGGLQWWIVLALVAAWTLLYVCCIRGIETSGKAVYITSTLPYLVLTIFLVRGLTLKGSVEGLKFLFTPKVSACVTRVRHHCWRRHPEALLCETNRAFCSFQVEELINPATWLDAGAQVFYSFSLAFGGLISFSSYNSVHNNCEQDAVLISIINGCTSVYSATVIYSIIGFRAMQNYDDCMADNILKVTNFYNYPEGSITQSNYEEALKYINETQPGTLGALYLPHCDLETFLSQGVEGTGLAFIVFTEAIIKMPVSPLWAVLFFVMLFCLGLSTMFGNIEGVVVPLQDLKLLPRSWPKEVFCGNFQRLTSQSGNLDPGGRSKPMCFSSPGLTCLVSCLLGLIFATRSGNYWLALFDNFAGSIPLLVIGFSEMISVIYIYGIDRFNKDIEFMVGHKPNIFWQVTWRFISPLIMIFILVFYFVT</sequence>
<dbReference type="SUPFAM" id="SSF161070">
    <property type="entry name" value="SNF-like"/>
    <property type="match status" value="1"/>
</dbReference>
<dbReference type="GO" id="GO:0031526">
    <property type="term" value="C:brush border membrane"/>
    <property type="evidence" value="ECO:0007669"/>
    <property type="project" value="TreeGrafter"/>
</dbReference>
<keyword evidence="4 8" id="KW-1133">Transmembrane helix</keyword>
<dbReference type="AlphaFoldDB" id="Q4SIS1"/>
<dbReference type="InterPro" id="IPR000175">
    <property type="entry name" value="Na/ntran_symport"/>
</dbReference>
<dbReference type="GO" id="GO:0015293">
    <property type="term" value="F:symporter activity"/>
    <property type="evidence" value="ECO:0007669"/>
    <property type="project" value="UniProtKB-KW"/>
</dbReference>
<evidence type="ECO:0000313" key="9">
    <source>
        <dbReference type="EMBL" id="CAF99461.1"/>
    </source>
</evidence>
<evidence type="ECO:0000256" key="7">
    <source>
        <dbReference type="RuleBase" id="RU003732"/>
    </source>
</evidence>
<proteinExistence type="inferred from homology"/>
<feature type="transmembrane region" description="Helical" evidence="8">
    <location>
        <begin position="310"/>
        <end position="327"/>
    </location>
</feature>
<keyword evidence="5 8" id="KW-0472">Membrane</keyword>
<keyword evidence="3 7" id="KW-0812">Transmembrane</keyword>
<dbReference type="KEGG" id="tng:GSTEN00017549G001"/>
<feature type="binding site" evidence="6">
    <location>
        <position position="313"/>
    </location>
    <ligand>
        <name>Na(+)</name>
        <dbReference type="ChEBI" id="CHEBI:29101"/>
        <label>1</label>
    </ligand>
</feature>
<feature type="transmembrane region" description="Helical" evidence="8">
    <location>
        <begin position="116"/>
        <end position="144"/>
    </location>
</feature>
<dbReference type="InterPro" id="IPR037272">
    <property type="entry name" value="SNS_sf"/>
</dbReference>
<organism evidence="9">
    <name type="scientific">Tetraodon nigroviridis</name>
    <name type="common">Spotted green pufferfish</name>
    <name type="synonym">Chelonodon nigroviridis</name>
    <dbReference type="NCBI Taxonomy" id="99883"/>
    <lineage>
        <taxon>Eukaryota</taxon>
        <taxon>Metazoa</taxon>
        <taxon>Chordata</taxon>
        <taxon>Craniata</taxon>
        <taxon>Vertebrata</taxon>
        <taxon>Euteleostomi</taxon>
        <taxon>Actinopterygii</taxon>
        <taxon>Neopterygii</taxon>
        <taxon>Teleostei</taxon>
        <taxon>Neoteleostei</taxon>
        <taxon>Acanthomorphata</taxon>
        <taxon>Eupercaria</taxon>
        <taxon>Tetraodontiformes</taxon>
        <taxon>Tetradontoidea</taxon>
        <taxon>Tetraodontidae</taxon>
        <taxon>Tetraodon</taxon>
    </lineage>
</organism>
<gene>
    <name evidence="9" type="ORF">GSTENG00017549001</name>
</gene>
<comment type="subcellular location">
    <subcellularLocation>
        <location evidence="1">Membrane</location>
        <topology evidence="1">Multi-pass membrane protein</topology>
    </subcellularLocation>
</comment>
<feature type="transmembrane region" description="Helical" evidence="8">
    <location>
        <begin position="73"/>
        <end position="95"/>
    </location>
</feature>
<feature type="binding site" evidence="6">
    <location>
        <position position="53"/>
    </location>
    <ligand>
        <name>Na(+)</name>
        <dbReference type="ChEBI" id="CHEBI:29101"/>
        <label>1</label>
    </ligand>
</feature>
<evidence type="ECO:0000256" key="3">
    <source>
        <dbReference type="ARBA" id="ARBA00022692"/>
    </source>
</evidence>
<dbReference type="PROSITE" id="PS50267">
    <property type="entry name" value="NA_NEUROTRAN_SYMP_3"/>
    <property type="match status" value="1"/>
</dbReference>
<accession>Q4SIS1</accession>
<comment type="similarity">
    <text evidence="7">Belongs to the sodium:neurotransmitter symporter (SNF) (TC 2.A.22) family.</text>
</comment>
<dbReference type="PROSITE" id="PS00610">
    <property type="entry name" value="NA_NEUROTRAN_SYMP_1"/>
    <property type="match status" value="1"/>
</dbReference>
<evidence type="ECO:0000256" key="6">
    <source>
        <dbReference type="PIRSR" id="PIRSR600175-1"/>
    </source>
</evidence>
<feature type="transmembrane region" description="Helical" evidence="8">
    <location>
        <begin position="450"/>
        <end position="471"/>
    </location>
</feature>
<keyword evidence="7" id="KW-0769">Symport</keyword>
<feature type="binding site" evidence="6">
    <location>
        <position position="57"/>
    </location>
    <ligand>
        <name>Na(+)</name>
        <dbReference type="ChEBI" id="CHEBI:29101"/>
        <label>1</label>
    </ligand>
</feature>
<dbReference type="Pfam" id="PF00209">
    <property type="entry name" value="SNF"/>
    <property type="match status" value="3"/>
</dbReference>
<dbReference type="OrthoDB" id="6581954at2759"/>
<dbReference type="PANTHER" id="PTHR11616:SF125">
    <property type="entry name" value="SODIUM-DEPENDENT NEUTRAL AMINO ACID TRANSPORTER B(0)AT1"/>
    <property type="match status" value="1"/>
</dbReference>
<feature type="non-terminal residue" evidence="9">
    <location>
        <position position="614"/>
    </location>
</feature>
<feature type="binding site" evidence="6">
    <location>
        <position position="462"/>
    </location>
    <ligand>
        <name>Na(+)</name>
        <dbReference type="ChEBI" id="CHEBI:29101"/>
        <label>1</label>
    </ligand>
</feature>
<feature type="transmembrane region" description="Helical" evidence="8">
    <location>
        <begin position="339"/>
        <end position="360"/>
    </location>
</feature>
<dbReference type="GO" id="GO:0015175">
    <property type="term" value="F:neutral L-amino acid transmembrane transporter activity"/>
    <property type="evidence" value="ECO:0007669"/>
    <property type="project" value="TreeGrafter"/>
</dbReference>